<sequence>MFPIELVAKILKYSLLIDHEEFFCPASKWPIDQQGAPPSDLLLVCKTWLRTATPFLYSTVVIRTLGQAHALLDALKGPSGKELAPYIQRLRLDGHFGEIMKEVFALTQQTTSLFIRVPLFRDEDVDRLEEALSLLKPTALYIDMSNFDRYLPNTRQFIKSLSSVHRNHWVLERIGIHSPSSSPDLLFLCENLAVKSLKRFWIMGDKIKTSDIDDIALRVSQSKLVEKILIYTPLITGSTLSRYDNVELHYISPKEQNSQLGRPERRENAVINGKDVFPVIHSRIFSKIFFFHIQSLVETSESQKYGAAHRKRLHELMSLASLYKKICISMQLLVIETMNQLIEHLSEYGPLNGMIEAIEIHKEVEPDNSMKIIERAFLEFTRLRNLTSPPQHTFYLPRLSSSISSKIETLTISRIHSNLCFKAISQLPNLNVLKLEYIECDVSCDKDHKGENIVLTNVQKLIIRGMITANSLPSLLACEFRSVRTLEFDLKASTSSIITFLHMENWGEETTILSCFPNLDVLHVKTFSPRVPYLSGENPSLRKIVVSGLYRGLTAPPEIRDFDHSVHKFRKLTLGKLRSLEEVQLMDVDEWPWMNHRILRREWIYPLGEFMKEYGIKVTNSKGVPFRARAKPREEYLCGKDSAK</sequence>
<accession>A0A286UD33</accession>
<name>A0A286UD33_9AGAM</name>
<reference evidence="1 2" key="1">
    <citation type="journal article" date="2017" name="Mol. Ecol.">
        <title>Comparative and population genomic landscape of Phellinus noxius: A hypervariable fungus causing root rot in trees.</title>
        <authorList>
            <person name="Chung C.L."/>
            <person name="Lee T.J."/>
            <person name="Akiba M."/>
            <person name="Lee H.H."/>
            <person name="Kuo T.H."/>
            <person name="Liu D."/>
            <person name="Ke H.M."/>
            <person name="Yokoi T."/>
            <person name="Roa M.B."/>
            <person name="Lu M.J."/>
            <person name="Chang Y.Y."/>
            <person name="Ann P.J."/>
            <person name="Tsai J.N."/>
            <person name="Chen C.Y."/>
            <person name="Tzean S.S."/>
            <person name="Ota Y."/>
            <person name="Hattori T."/>
            <person name="Sahashi N."/>
            <person name="Liou R.F."/>
            <person name="Kikuchi T."/>
            <person name="Tsai I.J."/>
        </authorList>
    </citation>
    <scope>NUCLEOTIDE SEQUENCE [LARGE SCALE GENOMIC DNA]</scope>
    <source>
        <strain evidence="1 2">FFPRI411160</strain>
    </source>
</reference>
<evidence type="ECO:0000313" key="1">
    <source>
        <dbReference type="EMBL" id="PAV17439.1"/>
    </source>
</evidence>
<protein>
    <submittedName>
        <fullName evidence="1">Uncharacterized protein</fullName>
    </submittedName>
</protein>
<comment type="caution">
    <text evidence="1">The sequence shown here is derived from an EMBL/GenBank/DDBJ whole genome shotgun (WGS) entry which is preliminary data.</text>
</comment>
<dbReference type="InParanoid" id="A0A286UD33"/>
<organism evidence="1 2">
    <name type="scientific">Pyrrhoderma noxium</name>
    <dbReference type="NCBI Taxonomy" id="2282107"/>
    <lineage>
        <taxon>Eukaryota</taxon>
        <taxon>Fungi</taxon>
        <taxon>Dikarya</taxon>
        <taxon>Basidiomycota</taxon>
        <taxon>Agaricomycotina</taxon>
        <taxon>Agaricomycetes</taxon>
        <taxon>Hymenochaetales</taxon>
        <taxon>Hymenochaetaceae</taxon>
        <taxon>Pyrrhoderma</taxon>
    </lineage>
</organism>
<dbReference type="Proteomes" id="UP000217199">
    <property type="component" value="Unassembled WGS sequence"/>
</dbReference>
<keyword evidence="2" id="KW-1185">Reference proteome</keyword>
<dbReference type="AlphaFoldDB" id="A0A286UD33"/>
<proteinExistence type="predicted"/>
<dbReference type="EMBL" id="NBII01000007">
    <property type="protein sequence ID" value="PAV17439.1"/>
    <property type="molecule type" value="Genomic_DNA"/>
</dbReference>
<evidence type="ECO:0000313" key="2">
    <source>
        <dbReference type="Proteomes" id="UP000217199"/>
    </source>
</evidence>
<gene>
    <name evidence="1" type="ORF">PNOK_0750300</name>
</gene>
<dbReference type="OrthoDB" id="2786563at2759"/>